<protein>
    <submittedName>
        <fullName evidence="2">Uncharacterized protein</fullName>
    </submittedName>
</protein>
<gene>
    <name evidence="2" type="ORF">S12H4_36590</name>
</gene>
<evidence type="ECO:0000256" key="1">
    <source>
        <dbReference type="SAM" id="Phobius"/>
    </source>
</evidence>
<feature type="transmembrane region" description="Helical" evidence="1">
    <location>
        <begin position="75"/>
        <end position="92"/>
    </location>
</feature>
<organism evidence="2">
    <name type="scientific">marine sediment metagenome</name>
    <dbReference type="NCBI Taxonomy" id="412755"/>
    <lineage>
        <taxon>unclassified sequences</taxon>
        <taxon>metagenomes</taxon>
        <taxon>ecological metagenomes</taxon>
    </lineage>
</organism>
<proteinExistence type="predicted"/>
<keyword evidence="1" id="KW-1133">Transmembrane helix</keyword>
<feature type="transmembrane region" description="Helical" evidence="1">
    <location>
        <begin position="51"/>
        <end position="69"/>
    </location>
</feature>
<evidence type="ECO:0000313" key="2">
    <source>
        <dbReference type="EMBL" id="GAI92426.1"/>
    </source>
</evidence>
<comment type="caution">
    <text evidence="2">The sequence shown here is derived from an EMBL/GenBank/DDBJ whole genome shotgun (WGS) entry which is preliminary data.</text>
</comment>
<keyword evidence="1" id="KW-0472">Membrane</keyword>
<sequence length="140" mass="13583">MPQAIAIAAPTTLEVTRTVSMAAGAGITGLAEGMIVRIAPQMGAAAPVLRWGALIGVPTVGIFGALFTRGMLGDVLTGVAAGGVGILGYSLPEMIAPTVGRRAGSPAQVGGGSPVKLLPAGLGGAPARSAAMAARSVIEI</sequence>
<dbReference type="AlphaFoldDB" id="X1TM41"/>
<accession>X1TM41</accession>
<dbReference type="EMBL" id="BARW01021826">
    <property type="protein sequence ID" value="GAI92426.1"/>
    <property type="molecule type" value="Genomic_DNA"/>
</dbReference>
<name>X1TM41_9ZZZZ</name>
<keyword evidence="1" id="KW-0812">Transmembrane</keyword>
<reference evidence="2" key="1">
    <citation type="journal article" date="2014" name="Front. Microbiol.">
        <title>High frequency of phylogenetically diverse reductive dehalogenase-homologous genes in deep subseafloor sedimentary metagenomes.</title>
        <authorList>
            <person name="Kawai M."/>
            <person name="Futagami T."/>
            <person name="Toyoda A."/>
            <person name="Takaki Y."/>
            <person name="Nishi S."/>
            <person name="Hori S."/>
            <person name="Arai W."/>
            <person name="Tsubouchi T."/>
            <person name="Morono Y."/>
            <person name="Uchiyama I."/>
            <person name="Ito T."/>
            <person name="Fujiyama A."/>
            <person name="Inagaki F."/>
            <person name="Takami H."/>
        </authorList>
    </citation>
    <scope>NUCLEOTIDE SEQUENCE</scope>
    <source>
        <strain evidence="2">Expedition CK06-06</strain>
    </source>
</reference>